<dbReference type="AlphaFoldDB" id="A0A6P6XXE0"/>
<dbReference type="InterPro" id="IPR036397">
    <property type="entry name" value="RNaseH_sf"/>
</dbReference>
<dbReference type="RefSeq" id="XP_027198012.1">
    <property type="nucleotide sequence ID" value="XM_027342211.1"/>
</dbReference>
<dbReference type="Proteomes" id="UP000515146">
    <property type="component" value="Unplaced"/>
</dbReference>
<dbReference type="InParanoid" id="A0A6P6XXE0"/>
<dbReference type="GO" id="GO:0003676">
    <property type="term" value="F:nucleic acid binding"/>
    <property type="evidence" value="ECO:0007669"/>
    <property type="project" value="InterPro"/>
</dbReference>
<protein>
    <submittedName>
        <fullName evidence="3">Uncharacterized protein LOC113792295</fullName>
    </submittedName>
</protein>
<dbReference type="Pfam" id="PF18701">
    <property type="entry name" value="DUF5641"/>
    <property type="match status" value="1"/>
</dbReference>
<reference evidence="3" key="1">
    <citation type="submission" date="2025-08" db="UniProtKB">
        <authorList>
            <consortium name="RefSeq"/>
        </authorList>
    </citation>
    <scope>IDENTIFICATION</scope>
    <source>
        <strain evidence="3">Airmid</strain>
    </source>
</reference>
<dbReference type="PANTHER" id="PTHR47331">
    <property type="entry name" value="PHD-TYPE DOMAIN-CONTAINING PROTEIN"/>
    <property type="match status" value="1"/>
</dbReference>
<dbReference type="Gene3D" id="3.30.420.10">
    <property type="entry name" value="Ribonuclease H-like superfamily/Ribonuclease H"/>
    <property type="match status" value="1"/>
</dbReference>
<dbReference type="GO" id="GO:0015074">
    <property type="term" value="P:DNA integration"/>
    <property type="evidence" value="ECO:0007669"/>
    <property type="project" value="InterPro"/>
</dbReference>
<organism evidence="2 3">
    <name type="scientific">Dermatophagoides pteronyssinus</name>
    <name type="common">European house dust mite</name>
    <dbReference type="NCBI Taxonomy" id="6956"/>
    <lineage>
        <taxon>Eukaryota</taxon>
        <taxon>Metazoa</taxon>
        <taxon>Ecdysozoa</taxon>
        <taxon>Arthropoda</taxon>
        <taxon>Chelicerata</taxon>
        <taxon>Arachnida</taxon>
        <taxon>Acari</taxon>
        <taxon>Acariformes</taxon>
        <taxon>Sarcoptiformes</taxon>
        <taxon>Astigmata</taxon>
        <taxon>Psoroptidia</taxon>
        <taxon>Analgoidea</taxon>
        <taxon>Pyroglyphidae</taxon>
        <taxon>Dermatophagoidinae</taxon>
        <taxon>Dermatophagoides</taxon>
    </lineage>
</organism>
<keyword evidence="2" id="KW-1185">Reference proteome</keyword>
<dbReference type="OMA" id="WPLARIC"/>
<dbReference type="InterPro" id="IPR040676">
    <property type="entry name" value="DUF5641"/>
</dbReference>
<dbReference type="PROSITE" id="PS50994">
    <property type="entry name" value="INTEGRASE"/>
    <property type="match status" value="1"/>
</dbReference>
<feature type="non-terminal residue" evidence="3">
    <location>
        <position position="1"/>
    </location>
</feature>
<dbReference type="SUPFAM" id="SSF53098">
    <property type="entry name" value="Ribonuclease H-like"/>
    <property type="match status" value="1"/>
</dbReference>
<feature type="domain" description="Integrase catalytic" evidence="1">
    <location>
        <begin position="1"/>
        <end position="134"/>
    </location>
</feature>
<dbReference type="KEGG" id="dpte:113792295"/>
<proteinExistence type="predicted"/>
<evidence type="ECO:0000313" key="2">
    <source>
        <dbReference type="Proteomes" id="UP000515146"/>
    </source>
</evidence>
<dbReference type="InterPro" id="IPR012337">
    <property type="entry name" value="RNaseH-like_sf"/>
</dbReference>
<evidence type="ECO:0000313" key="3">
    <source>
        <dbReference type="RefSeq" id="XP_027198012.1"/>
    </source>
</evidence>
<dbReference type="OrthoDB" id="6514903at2759"/>
<evidence type="ECO:0000259" key="1">
    <source>
        <dbReference type="PROSITE" id="PS50994"/>
    </source>
</evidence>
<dbReference type="InterPro" id="IPR001584">
    <property type="entry name" value="Integrase_cat-core"/>
</dbReference>
<sequence>ASRAIHLEPVDDCSSSEVLKALRNFAAIRGCPSVIYSDNGSNFKKLGKLLNSCLNQIKIEWHFTTPYSPHRGGAWEALIKSTKRALYGIVWRKDLTAENFRTILYELAAIINSRPIASIDNTILTPNKLIYGAEIRRPPQPPYKSDTKMDLLTEWRSKQRDINSAWKVWLDLYLKQLRNFHKFSTKYEHSKVGDYVLIKDSRYGKEKWPTGKIVETIPDTNGIIRTYRVQVGDDIMTRNNRDIYPLEGGRNWCEM</sequence>
<name>A0A6P6XXE0_DERPT</name>
<accession>A0A6P6XXE0</accession>
<gene>
    <name evidence="3" type="primary">LOC113792295</name>
</gene>